<dbReference type="RefSeq" id="WP_013686039.1">
    <property type="nucleotide sequence ID" value="NC_015321.1"/>
</dbReference>
<accession>F2IC41</accession>
<keyword evidence="3" id="KW-1185">Reference proteome</keyword>
<dbReference type="STRING" id="755732.Fluta_1272"/>
<dbReference type="EMBL" id="CP002542">
    <property type="protein sequence ID" value="AEA43267.1"/>
    <property type="molecule type" value="Genomic_DNA"/>
</dbReference>
<evidence type="ECO:0000256" key="1">
    <source>
        <dbReference type="SAM" id="Phobius"/>
    </source>
</evidence>
<reference evidence="3" key="2">
    <citation type="submission" date="2011-02" db="EMBL/GenBank/DDBJ databases">
        <title>The complete genome of Fluviicola taffensis DSM 16823.</title>
        <authorList>
            <consortium name="US DOE Joint Genome Institute (JGI-PGF)"/>
            <person name="Lucas S."/>
            <person name="Copeland A."/>
            <person name="Lapidus A."/>
            <person name="Bruce D."/>
            <person name="Goodwin L."/>
            <person name="Pitluck S."/>
            <person name="Kyrpides N."/>
            <person name="Mavromatis K."/>
            <person name="Ivanova N."/>
            <person name="Mikhailova N."/>
            <person name="Pagani I."/>
            <person name="Chertkov O."/>
            <person name="Detter J.C."/>
            <person name="Han C."/>
            <person name="Tapia R."/>
            <person name="Land M."/>
            <person name="Hauser L."/>
            <person name="Markowitz V."/>
            <person name="Cheng J.-F."/>
            <person name="Hugenholtz P."/>
            <person name="Woyke T."/>
            <person name="Wu D."/>
            <person name="Tindall B."/>
            <person name="Pomrenke H.G."/>
            <person name="Brambilla E."/>
            <person name="Klenk H.-P."/>
            <person name="Eisen J.A."/>
        </authorList>
    </citation>
    <scope>NUCLEOTIDE SEQUENCE [LARGE SCALE GENOMIC DNA]</scope>
    <source>
        <strain evidence="3">DSM 16823 / RW262 / RW262</strain>
    </source>
</reference>
<keyword evidence="1" id="KW-0812">Transmembrane</keyword>
<dbReference type="HOGENOM" id="CLU_1406934_0_0_10"/>
<keyword evidence="1" id="KW-1133">Transmembrane helix</keyword>
<evidence type="ECO:0000313" key="2">
    <source>
        <dbReference type="EMBL" id="AEA43267.1"/>
    </source>
</evidence>
<sequence length="193" mass="22542">MEETSKKIKKRNPIWIFFIIVFAVIVVVIDFQFFQYKWRPETLTLLVIYSLCAHILAIGLFIYLIIYTSSYLIHKALKVIAIIATSLSILVLTLLMLIFPLLPPTPEITLKPEGTNHVYYLYPQSGFFTRRGYSVYVPDSDYTMVLYDGDVAMDFDTAYVSKNTYYIKFDGMDRLFRAESDHLYSFDLSKPQY</sequence>
<organism evidence="2 3">
    <name type="scientific">Fluviicola taffensis (strain DSM 16823 / NCIMB 13979 / RW262)</name>
    <dbReference type="NCBI Taxonomy" id="755732"/>
    <lineage>
        <taxon>Bacteria</taxon>
        <taxon>Pseudomonadati</taxon>
        <taxon>Bacteroidota</taxon>
        <taxon>Flavobacteriia</taxon>
        <taxon>Flavobacteriales</taxon>
        <taxon>Crocinitomicaceae</taxon>
        <taxon>Fluviicola</taxon>
    </lineage>
</organism>
<dbReference type="KEGG" id="fte:Fluta_1272"/>
<proteinExistence type="predicted"/>
<protein>
    <submittedName>
        <fullName evidence="2">Uncharacterized protein</fullName>
    </submittedName>
</protein>
<name>F2IC41_FLUTR</name>
<feature type="transmembrane region" description="Helical" evidence="1">
    <location>
        <begin position="79"/>
        <end position="102"/>
    </location>
</feature>
<dbReference type="Proteomes" id="UP000007463">
    <property type="component" value="Chromosome"/>
</dbReference>
<evidence type="ECO:0000313" key="3">
    <source>
        <dbReference type="Proteomes" id="UP000007463"/>
    </source>
</evidence>
<feature type="transmembrane region" description="Helical" evidence="1">
    <location>
        <begin position="12"/>
        <end position="34"/>
    </location>
</feature>
<gene>
    <name evidence="2" type="ordered locus">Fluta_1272</name>
</gene>
<dbReference type="AlphaFoldDB" id="F2IC41"/>
<reference evidence="2 3" key="1">
    <citation type="journal article" date="2011" name="Stand. Genomic Sci.">
        <title>Complete genome sequence of the gliding freshwater bacterium Fluviicola taffensis type strain (RW262).</title>
        <authorList>
            <person name="Woyke T."/>
            <person name="Chertkov O."/>
            <person name="Lapidus A."/>
            <person name="Nolan M."/>
            <person name="Lucas S."/>
            <person name="Del Rio T.G."/>
            <person name="Tice H."/>
            <person name="Cheng J.F."/>
            <person name="Tapia R."/>
            <person name="Han C."/>
            <person name="Goodwin L."/>
            <person name="Pitluck S."/>
            <person name="Liolios K."/>
            <person name="Pagani I."/>
            <person name="Ivanova N."/>
            <person name="Huntemann M."/>
            <person name="Mavromatis K."/>
            <person name="Mikhailova N."/>
            <person name="Pati A."/>
            <person name="Chen A."/>
            <person name="Palaniappan K."/>
            <person name="Land M."/>
            <person name="Hauser L."/>
            <person name="Brambilla E.M."/>
            <person name="Rohde M."/>
            <person name="Mwirichia R."/>
            <person name="Sikorski J."/>
            <person name="Tindall B.J."/>
            <person name="Goker M."/>
            <person name="Bristow J."/>
            <person name="Eisen J.A."/>
            <person name="Markowitz V."/>
            <person name="Hugenholtz P."/>
            <person name="Klenk H.P."/>
            <person name="Kyrpides N.C."/>
        </authorList>
    </citation>
    <scope>NUCLEOTIDE SEQUENCE [LARGE SCALE GENOMIC DNA]</scope>
    <source>
        <strain evidence="3">DSM 16823 / RW262 / RW262</strain>
    </source>
</reference>
<feature type="transmembrane region" description="Helical" evidence="1">
    <location>
        <begin position="46"/>
        <end position="67"/>
    </location>
</feature>
<keyword evidence="1" id="KW-0472">Membrane</keyword>